<feature type="domain" description="Aromatic amino acid beta-eliminating lyase/threonine aldolase" evidence="4">
    <location>
        <begin position="15"/>
        <end position="288"/>
    </location>
</feature>
<comment type="cofactor">
    <cofactor evidence="1">
        <name>pyridoxal 5'-phosphate</name>
        <dbReference type="ChEBI" id="CHEBI:597326"/>
    </cofactor>
</comment>
<dbReference type="Pfam" id="PF01212">
    <property type="entry name" value="Beta_elim_lyase"/>
    <property type="match status" value="1"/>
</dbReference>
<dbReference type="InterPro" id="IPR015424">
    <property type="entry name" value="PyrdxlP-dep_Trfase"/>
</dbReference>
<sequence>MIRFTNDYSEGAHPSILAAIAAANCEGNPGYSTDPHAARARALIQSAIGRPDADVHFLVGGTQTNATAIAAFLRPYEAVIAASSGHICVHETGAVEATGHKCVACPAENGKLTPAAVRAAVAAHPDEHMVKPRMVYISQTTEIGTVYTLAELEELRKVCDACGLYLYLDGARLAAGLAAGGASLADIARLCDAFYIGGTKNAALFGEALVILNAALKPDFRYNIKQRGGMLAKGFLLGIQFEQLFADGTGAFYTSLAAHANAMALRLKEGIAALGYPFACDSVTNQQFPILPDEVVEALAPDFGFEFSAKPDAHHTCIRLVTSWATPEENVDAFLAALRDVS</sequence>
<dbReference type="PANTHER" id="PTHR48097">
    <property type="entry name" value="L-THREONINE ALDOLASE-RELATED"/>
    <property type="match status" value="1"/>
</dbReference>
<dbReference type="PANTHER" id="PTHR48097:SF5">
    <property type="entry name" value="LOW SPECIFICITY L-THREONINE ALDOLASE"/>
    <property type="match status" value="1"/>
</dbReference>
<dbReference type="Gene3D" id="3.40.640.10">
    <property type="entry name" value="Type I PLP-dependent aspartate aminotransferase-like (Major domain)"/>
    <property type="match status" value="1"/>
</dbReference>
<evidence type="ECO:0000256" key="3">
    <source>
        <dbReference type="ARBA" id="ARBA00022898"/>
    </source>
</evidence>
<reference evidence="5" key="2">
    <citation type="submission" date="2021-04" db="EMBL/GenBank/DDBJ databases">
        <authorList>
            <person name="Gilroy R."/>
        </authorList>
    </citation>
    <scope>NUCLEOTIDE SEQUENCE</scope>
    <source>
        <strain evidence="5">ChiHjej9B8-13557</strain>
    </source>
</reference>
<dbReference type="Proteomes" id="UP000824211">
    <property type="component" value="Unassembled WGS sequence"/>
</dbReference>
<dbReference type="InterPro" id="IPR001597">
    <property type="entry name" value="ArAA_b-elim_lyase/Thr_aldolase"/>
</dbReference>
<evidence type="ECO:0000313" key="5">
    <source>
        <dbReference type="EMBL" id="HJB58486.1"/>
    </source>
</evidence>
<comment type="similarity">
    <text evidence="2">Belongs to the threonine aldolase family.</text>
</comment>
<dbReference type="SUPFAM" id="SSF53383">
    <property type="entry name" value="PLP-dependent transferases"/>
    <property type="match status" value="1"/>
</dbReference>
<dbReference type="EMBL" id="DWXX01000042">
    <property type="protein sequence ID" value="HJB58486.1"/>
    <property type="molecule type" value="Genomic_DNA"/>
</dbReference>
<dbReference type="GO" id="GO:0016829">
    <property type="term" value="F:lyase activity"/>
    <property type="evidence" value="ECO:0007669"/>
    <property type="project" value="InterPro"/>
</dbReference>
<protein>
    <submittedName>
        <fullName evidence="5">Aminotransferase class I/II-fold pyridoxal phosphate-dependent enzyme</fullName>
    </submittedName>
</protein>
<dbReference type="InterPro" id="IPR015421">
    <property type="entry name" value="PyrdxlP-dep_Trfase_major"/>
</dbReference>
<dbReference type="GO" id="GO:0006520">
    <property type="term" value="P:amino acid metabolic process"/>
    <property type="evidence" value="ECO:0007669"/>
    <property type="project" value="InterPro"/>
</dbReference>
<evidence type="ECO:0000259" key="4">
    <source>
        <dbReference type="Pfam" id="PF01212"/>
    </source>
</evidence>
<dbReference type="Gene3D" id="3.90.1150.10">
    <property type="entry name" value="Aspartate Aminotransferase, domain 1"/>
    <property type="match status" value="1"/>
</dbReference>
<keyword evidence="5" id="KW-0808">Transferase</keyword>
<dbReference type="AlphaFoldDB" id="A0A9D2S770"/>
<keyword evidence="3" id="KW-0663">Pyridoxal phosphate</keyword>
<accession>A0A9D2S770</accession>
<evidence type="ECO:0000313" key="6">
    <source>
        <dbReference type="Proteomes" id="UP000824211"/>
    </source>
</evidence>
<comment type="caution">
    <text evidence="5">The sequence shown here is derived from an EMBL/GenBank/DDBJ whole genome shotgun (WGS) entry which is preliminary data.</text>
</comment>
<dbReference type="InterPro" id="IPR015422">
    <property type="entry name" value="PyrdxlP-dep_Trfase_small"/>
</dbReference>
<dbReference type="GO" id="GO:0008483">
    <property type="term" value="F:transaminase activity"/>
    <property type="evidence" value="ECO:0007669"/>
    <property type="project" value="UniProtKB-KW"/>
</dbReference>
<keyword evidence="5" id="KW-0032">Aminotransferase</keyword>
<name>A0A9D2S770_9FIRM</name>
<organism evidence="5 6">
    <name type="scientific">Candidatus Faecalibacterium faecipullorum</name>
    <dbReference type="NCBI Taxonomy" id="2838578"/>
    <lineage>
        <taxon>Bacteria</taxon>
        <taxon>Bacillati</taxon>
        <taxon>Bacillota</taxon>
        <taxon>Clostridia</taxon>
        <taxon>Eubacteriales</taxon>
        <taxon>Oscillospiraceae</taxon>
        <taxon>Faecalibacterium</taxon>
    </lineage>
</organism>
<evidence type="ECO:0000256" key="2">
    <source>
        <dbReference type="ARBA" id="ARBA00006966"/>
    </source>
</evidence>
<evidence type="ECO:0000256" key="1">
    <source>
        <dbReference type="ARBA" id="ARBA00001933"/>
    </source>
</evidence>
<proteinExistence type="inferred from homology"/>
<gene>
    <name evidence="5" type="ORF">H9771_02305</name>
</gene>
<reference evidence="5" key="1">
    <citation type="journal article" date="2021" name="PeerJ">
        <title>Extensive microbial diversity within the chicken gut microbiome revealed by metagenomics and culture.</title>
        <authorList>
            <person name="Gilroy R."/>
            <person name="Ravi A."/>
            <person name="Getino M."/>
            <person name="Pursley I."/>
            <person name="Horton D.L."/>
            <person name="Alikhan N.F."/>
            <person name="Baker D."/>
            <person name="Gharbi K."/>
            <person name="Hall N."/>
            <person name="Watson M."/>
            <person name="Adriaenssens E.M."/>
            <person name="Foster-Nyarko E."/>
            <person name="Jarju S."/>
            <person name="Secka A."/>
            <person name="Antonio M."/>
            <person name="Oren A."/>
            <person name="Chaudhuri R.R."/>
            <person name="La Ragione R."/>
            <person name="Hildebrand F."/>
            <person name="Pallen M.J."/>
        </authorList>
    </citation>
    <scope>NUCLEOTIDE SEQUENCE</scope>
    <source>
        <strain evidence="5">ChiHjej9B8-13557</strain>
    </source>
</reference>